<name>A0A1G6MT25_9BACT</name>
<feature type="active site" description="Thioimidate intermediate" evidence="13 14">
    <location>
        <position position="301"/>
    </location>
</feature>
<dbReference type="InterPro" id="IPR001093">
    <property type="entry name" value="IMP_DH_GMPRt"/>
</dbReference>
<dbReference type="GO" id="GO:0000166">
    <property type="term" value="F:nucleotide binding"/>
    <property type="evidence" value="ECO:0007669"/>
    <property type="project" value="UniProtKB-UniRule"/>
</dbReference>
<feature type="domain" description="CBS" evidence="21">
    <location>
        <begin position="150"/>
        <end position="208"/>
    </location>
</feature>
<feature type="binding site" evidence="13 15">
    <location>
        <position position="299"/>
    </location>
    <ligand>
        <name>IMP</name>
        <dbReference type="ChEBI" id="CHEBI:58053"/>
    </ligand>
</feature>
<evidence type="ECO:0000256" key="8">
    <source>
        <dbReference type="ARBA" id="ARBA00022958"/>
    </source>
</evidence>
<keyword evidence="9 13" id="KW-0560">Oxidoreductase</keyword>
<evidence type="ECO:0000256" key="19">
    <source>
        <dbReference type="RuleBase" id="RU003927"/>
    </source>
</evidence>
<dbReference type="SUPFAM" id="SSF54631">
    <property type="entry name" value="CBS-domain pair"/>
    <property type="match status" value="1"/>
</dbReference>
<gene>
    <name evidence="13 23" type="primary">guaB</name>
    <name evidence="23" type="ORF">E4650_08695</name>
    <name evidence="22" type="ORF">SAMN04488588_1355</name>
</gene>
<evidence type="ECO:0000256" key="2">
    <source>
        <dbReference type="ARBA" id="ARBA00005502"/>
    </source>
</evidence>
<comment type="function">
    <text evidence="13">Catalyzes the conversion of inosine 5'-phosphate (IMP) to xanthosine 5'-phosphate (XMP), the first committed and rate-limiting step in the de novo synthesis of guanine nucleotides, and therefore plays an important role in the regulation of cell growth.</text>
</comment>
<evidence type="ECO:0000313" key="22">
    <source>
        <dbReference type="EMBL" id="SDC58125.1"/>
    </source>
</evidence>
<dbReference type="STRING" id="28234.SAMN04488588_1355"/>
<feature type="binding site" evidence="13 15">
    <location>
        <begin position="381"/>
        <end position="385"/>
    </location>
    <ligand>
        <name>IMP</name>
        <dbReference type="ChEBI" id="CHEBI:58053"/>
    </ligand>
</feature>
<evidence type="ECO:0000256" key="11">
    <source>
        <dbReference type="ARBA" id="ARBA00023122"/>
    </source>
</evidence>
<feature type="binding site" evidence="13 16">
    <location>
        <begin position="294"/>
        <end position="296"/>
    </location>
    <ligand>
        <name>NAD(+)</name>
        <dbReference type="ChEBI" id="CHEBI:57540"/>
    </ligand>
</feature>
<dbReference type="GO" id="GO:0046872">
    <property type="term" value="F:metal ion binding"/>
    <property type="evidence" value="ECO:0007669"/>
    <property type="project" value="UniProtKB-UniRule"/>
</dbReference>
<feature type="binding site" evidence="13 15">
    <location>
        <position position="412"/>
    </location>
    <ligand>
        <name>IMP</name>
        <dbReference type="ChEBI" id="CHEBI:58053"/>
    </ligand>
</feature>
<dbReference type="CDD" id="cd04601">
    <property type="entry name" value="CBS_pair_IMPDH"/>
    <property type="match status" value="1"/>
</dbReference>
<evidence type="ECO:0000256" key="13">
    <source>
        <dbReference type="HAMAP-Rule" id="MF_01964"/>
    </source>
</evidence>
<evidence type="ECO:0000256" key="15">
    <source>
        <dbReference type="PIRSR" id="PIRSR000130-2"/>
    </source>
</evidence>
<comment type="catalytic activity">
    <reaction evidence="12 13 20">
        <text>IMP + NAD(+) + H2O = XMP + NADH + H(+)</text>
        <dbReference type="Rhea" id="RHEA:11708"/>
        <dbReference type="ChEBI" id="CHEBI:15377"/>
        <dbReference type="ChEBI" id="CHEBI:15378"/>
        <dbReference type="ChEBI" id="CHEBI:57464"/>
        <dbReference type="ChEBI" id="CHEBI:57540"/>
        <dbReference type="ChEBI" id="CHEBI:57945"/>
        <dbReference type="ChEBI" id="CHEBI:58053"/>
        <dbReference type="EC" id="1.1.1.205"/>
    </reaction>
</comment>
<feature type="binding site" description="in other chain" evidence="13 17">
    <location>
        <position position="298"/>
    </location>
    <ligand>
        <name>K(+)</name>
        <dbReference type="ChEBI" id="CHEBI:29103"/>
        <note>ligand shared between two tetrameric partners</note>
    </ligand>
</feature>
<comment type="activity regulation">
    <text evidence="13">Mycophenolic acid (MPA) is a non-competitive inhibitor that prevents formation of the closed enzyme conformation by binding to the same site as the amobile flap. In contrast, mizoribine monophosphate (MZP) is a competitive inhibitor that induces the closed conformation. MPA is a potent inhibitor of mammalian IMPDHs but a poor inhibitor of the bacterial enzymes. MZP is a more potent inhibitor of bacterial IMPDH.</text>
</comment>
<evidence type="ECO:0000256" key="4">
    <source>
        <dbReference type="ARBA" id="ARBA00022723"/>
    </source>
</evidence>
<feature type="binding site" evidence="16">
    <location>
        <begin position="244"/>
        <end position="246"/>
    </location>
    <ligand>
        <name>NAD(+)</name>
        <dbReference type="ChEBI" id="CHEBI:57540"/>
    </ligand>
</feature>
<dbReference type="Gene3D" id="3.20.20.70">
    <property type="entry name" value="Aldolase class I"/>
    <property type="match status" value="1"/>
</dbReference>
<evidence type="ECO:0000259" key="21">
    <source>
        <dbReference type="PROSITE" id="PS51371"/>
    </source>
</evidence>
<dbReference type="PIRSF" id="PIRSF000130">
    <property type="entry name" value="IMPDH"/>
    <property type="match status" value="1"/>
</dbReference>
<feature type="binding site" description="in other chain" evidence="13 17">
    <location>
        <position position="296"/>
    </location>
    <ligand>
        <name>K(+)</name>
        <dbReference type="ChEBI" id="CHEBI:29103"/>
        <note>ligand shared between two tetrameric partners</note>
    </ligand>
</feature>
<dbReference type="InterPro" id="IPR000644">
    <property type="entry name" value="CBS_dom"/>
</dbReference>
<comment type="pathway">
    <text evidence="13 20">Purine metabolism; XMP biosynthesis via de novo pathway; XMP from IMP: step 1/1.</text>
</comment>
<dbReference type="Pfam" id="PF00571">
    <property type="entry name" value="CBS"/>
    <property type="match status" value="2"/>
</dbReference>
<dbReference type="NCBIfam" id="TIGR01302">
    <property type="entry name" value="IMP_dehydrog"/>
    <property type="match status" value="1"/>
</dbReference>
<dbReference type="RefSeq" id="WP_091403954.1">
    <property type="nucleotide sequence ID" value="NZ_FMYV01000005.1"/>
</dbReference>
<evidence type="ECO:0000256" key="5">
    <source>
        <dbReference type="ARBA" id="ARBA00022737"/>
    </source>
</evidence>
<dbReference type="GO" id="GO:0006183">
    <property type="term" value="P:GTP biosynthetic process"/>
    <property type="evidence" value="ECO:0007669"/>
    <property type="project" value="TreeGrafter"/>
</dbReference>
<feature type="binding site" evidence="13 15">
    <location>
        <begin position="357"/>
        <end position="358"/>
    </location>
    <ligand>
        <name>IMP</name>
        <dbReference type="ChEBI" id="CHEBI:58053"/>
    </ligand>
</feature>
<feature type="domain" description="CBS" evidence="21">
    <location>
        <begin position="90"/>
        <end position="148"/>
    </location>
</feature>
<feature type="binding site" evidence="13">
    <location>
        <position position="466"/>
    </location>
    <ligand>
        <name>K(+)</name>
        <dbReference type="ChEBI" id="CHEBI:29103"/>
        <note>ligand shared between two tetrameric partners</note>
    </ligand>
</feature>
<dbReference type="PROSITE" id="PS51371">
    <property type="entry name" value="CBS"/>
    <property type="match status" value="2"/>
</dbReference>
<protein>
    <recommendedName>
        <fullName evidence="13 20">Inosine-5'-monophosphate dehydrogenase</fullName>
        <shortName evidence="13">IMP dehydrogenase</shortName>
        <shortName evidence="13">IMPD</shortName>
        <shortName evidence="13">IMPDH</shortName>
        <ecNumber evidence="13 20">1.1.1.205</ecNumber>
    </recommendedName>
</protein>
<evidence type="ECO:0000313" key="24">
    <source>
        <dbReference type="Proteomes" id="UP000199322"/>
    </source>
</evidence>
<feature type="binding site" evidence="13 15">
    <location>
        <begin position="334"/>
        <end position="336"/>
    </location>
    <ligand>
        <name>IMP</name>
        <dbReference type="ChEBI" id="CHEBI:58053"/>
    </ligand>
</feature>
<feature type="binding site" evidence="13">
    <location>
        <position position="244"/>
    </location>
    <ligand>
        <name>NAD(+)</name>
        <dbReference type="ChEBI" id="CHEBI:57540"/>
    </ligand>
</feature>
<evidence type="ECO:0000256" key="12">
    <source>
        <dbReference type="ARBA" id="ARBA00048028"/>
    </source>
</evidence>
<dbReference type="PROSITE" id="PS00487">
    <property type="entry name" value="IMP_DH_GMP_RED"/>
    <property type="match status" value="1"/>
</dbReference>
<dbReference type="SMART" id="SM00116">
    <property type="entry name" value="CBS"/>
    <property type="match status" value="2"/>
</dbReference>
<feature type="binding site" evidence="13">
    <location>
        <position position="467"/>
    </location>
    <ligand>
        <name>K(+)</name>
        <dbReference type="ChEBI" id="CHEBI:29103"/>
        <note>ligand shared between two tetrameric partners</note>
    </ligand>
</feature>
<dbReference type="Proteomes" id="UP000199322">
    <property type="component" value="Unassembled WGS sequence"/>
</dbReference>
<dbReference type="InterPro" id="IPR013785">
    <property type="entry name" value="Aldolase_TIM"/>
</dbReference>
<keyword evidence="4 13" id="KW-0479">Metal-binding</keyword>
<comment type="cofactor">
    <cofactor evidence="1 13">
        <name>K(+)</name>
        <dbReference type="ChEBI" id="CHEBI:29103"/>
    </cofactor>
</comment>
<evidence type="ECO:0000256" key="10">
    <source>
        <dbReference type="ARBA" id="ARBA00023027"/>
    </source>
</evidence>
<evidence type="ECO:0000256" key="6">
    <source>
        <dbReference type="ARBA" id="ARBA00022749"/>
    </source>
</evidence>
<dbReference type="PANTHER" id="PTHR11911">
    <property type="entry name" value="INOSINE-5-MONOPHOSPHATE DEHYDROGENASE RELATED"/>
    <property type="match status" value="1"/>
</dbReference>
<dbReference type="SMART" id="SM01240">
    <property type="entry name" value="IMPDH"/>
    <property type="match status" value="1"/>
</dbReference>
<dbReference type="OrthoDB" id="9805398at2"/>
<dbReference type="PANTHER" id="PTHR11911:SF111">
    <property type="entry name" value="INOSINE-5'-MONOPHOSPHATE DEHYDROGENASE"/>
    <property type="match status" value="1"/>
</dbReference>
<dbReference type="CDD" id="cd00381">
    <property type="entry name" value="IMPDH"/>
    <property type="match status" value="1"/>
</dbReference>
<evidence type="ECO:0000256" key="7">
    <source>
        <dbReference type="ARBA" id="ARBA00022755"/>
    </source>
</evidence>
<evidence type="ECO:0000256" key="1">
    <source>
        <dbReference type="ARBA" id="ARBA00001958"/>
    </source>
</evidence>
<evidence type="ECO:0000256" key="18">
    <source>
        <dbReference type="PROSITE-ProRule" id="PRU00703"/>
    </source>
</evidence>
<dbReference type="FunFam" id="3.20.20.70:FF:000003">
    <property type="entry name" value="GMP reductase"/>
    <property type="match status" value="1"/>
</dbReference>
<dbReference type="Pfam" id="PF00478">
    <property type="entry name" value="IMPDH"/>
    <property type="match status" value="1"/>
</dbReference>
<dbReference type="HAMAP" id="MF_01964">
    <property type="entry name" value="IMPDH"/>
    <property type="match status" value="1"/>
</dbReference>
<dbReference type="EMBL" id="FMYV01000005">
    <property type="protein sequence ID" value="SDC58125.1"/>
    <property type="molecule type" value="Genomic_DNA"/>
</dbReference>
<reference evidence="23 25" key="2">
    <citation type="submission" date="2019-04" db="EMBL/GenBank/DDBJ databases">
        <title>Draft genome sequence data and analysis of a Fermenting Bacterium, Geotoga petraea strain HO-Geo1, isolated from heavy-oil petroleum reservoir in Russia.</title>
        <authorList>
            <person name="Grouzdev D.S."/>
            <person name="Semenova E.M."/>
            <person name="Sokolova D.S."/>
            <person name="Tourova T.P."/>
            <person name="Poltaraus A.B."/>
            <person name="Nazina T.N."/>
        </authorList>
    </citation>
    <scope>NUCLEOTIDE SEQUENCE [LARGE SCALE GENOMIC DNA]</scope>
    <source>
        <strain evidence="23 25">HO-Geo1</strain>
    </source>
</reference>
<evidence type="ECO:0000256" key="17">
    <source>
        <dbReference type="PIRSR" id="PIRSR000130-4"/>
    </source>
</evidence>
<feature type="binding site" evidence="13">
    <location>
        <position position="468"/>
    </location>
    <ligand>
        <name>K(+)</name>
        <dbReference type="ChEBI" id="CHEBI:29103"/>
        <note>ligand shared between two tetrameric partners</note>
    </ligand>
</feature>
<evidence type="ECO:0000256" key="3">
    <source>
        <dbReference type="ARBA" id="ARBA00011881"/>
    </source>
</evidence>
<feature type="active site" description="Proton acceptor" evidence="13 14">
    <location>
        <position position="397"/>
    </location>
</feature>
<evidence type="ECO:0000313" key="25">
    <source>
        <dbReference type="Proteomes" id="UP000297288"/>
    </source>
</evidence>
<dbReference type="InterPro" id="IPR046342">
    <property type="entry name" value="CBS_dom_sf"/>
</dbReference>
<keyword evidence="10 13" id="KW-0520">NAD</keyword>
<keyword evidence="6 13" id="KW-0332">GMP biosynthesis</keyword>
<evidence type="ECO:0000256" key="16">
    <source>
        <dbReference type="PIRSR" id="PIRSR000130-3"/>
    </source>
</evidence>
<dbReference type="GO" id="GO:0003938">
    <property type="term" value="F:IMP dehydrogenase activity"/>
    <property type="evidence" value="ECO:0007669"/>
    <property type="project" value="UniProtKB-UniRule"/>
</dbReference>
<dbReference type="EC" id="1.1.1.205" evidence="13 20"/>
<dbReference type="GO" id="GO:0006177">
    <property type="term" value="P:GMP biosynthetic process"/>
    <property type="evidence" value="ECO:0007669"/>
    <property type="project" value="UniProtKB-UniRule"/>
</dbReference>
<feature type="binding site" description="in other chain" evidence="13 17">
    <location>
        <position position="301"/>
    </location>
    <ligand>
        <name>K(+)</name>
        <dbReference type="ChEBI" id="CHEBI:29103"/>
        <note>ligand shared between two tetrameric partners</note>
    </ligand>
</feature>
<dbReference type="InterPro" id="IPR015875">
    <property type="entry name" value="IMP_DH/GMP_Rdtase_CS"/>
</dbReference>
<proteinExistence type="inferred from homology"/>
<keyword evidence="8 13" id="KW-0630">Potassium</keyword>
<dbReference type="InterPro" id="IPR005990">
    <property type="entry name" value="IMP_DH"/>
</dbReference>
<keyword evidence="7 13" id="KW-0658">Purine biosynthesis</keyword>
<dbReference type="EMBL" id="SRME01000005">
    <property type="protein sequence ID" value="TGG87371.1"/>
    <property type="molecule type" value="Genomic_DNA"/>
</dbReference>
<accession>A0A1G6MT25</accession>
<evidence type="ECO:0000313" key="23">
    <source>
        <dbReference type="EMBL" id="TGG87371.1"/>
    </source>
</evidence>
<comment type="similarity">
    <text evidence="2 13 19">Belongs to the IMPDH/GMPR family.</text>
</comment>
<evidence type="ECO:0000256" key="20">
    <source>
        <dbReference type="RuleBase" id="RU003928"/>
    </source>
</evidence>
<dbReference type="Proteomes" id="UP000297288">
    <property type="component" value="Unassembled WGS sequence"/>
</dbReference>
<organism evidence="22 24">
    <name type="scientific">Geotoga petraea</name>
    <dbReference type="NCBI Taxonomy" id="28234"/>
    <lineage>
        <taxon>Bacteria</taxon>
        <taxon>Thermotogati</taxon>
        <taxon>Thermotogota</taxon>
        <taxon>Thermotogae</taxon>
        <taxon>Petrotogales</taxon>
        <taxon>Petrotogaceae</taxon>
        <taxon>Geotoga</taxon>
    </lineage>
</organism>
<evidence type="ECO:0000256" key="9">
    <source>
        <dbReference type="ARBA" id="ARBA00023002"/>
    </source>
</evidence>
<dbReference type="UniPathway" id="UPA00601">
    <property type="reaction ID" value="UER00295"/>
</dbReference>
<keyword evidence="5" id="KW-0677">Repeat</keyword>
<sequence length="486" mass="52641">MFNEALTFDDVLLLPKYSDIVPSQVNTRTRLVKDIYLNVPFLSAAMDTVTETRMAKAVAREGAAGVIHKNMPIEEQAYKVSKVKRAENGVITDPITISPDTKIKEAEQLMKEYKIGGLPVVDKYNKLLGILTNRDIRFERNSTKQAKELMTNYRNLVVAGPQIGLEKAKEILHENKIEKLPIVDKNNKIIGLITIKDVMAVIEKPLASRDKKGRLIVGAAIGVSDGLERAKKLIESGVDFLVLDSAHGHSSNIINLLKKLKDYDKNTPIIVGNIATKEAAIDLINVGADALKVGIGPGSICTTRIVAGIGVPQLTAIMNVNSVAKENNIPIIADGGIRFSGDIVKALAAGASTVMMGSIFAGTEEAPGETIIYNGRKFKTYRGMGSISAMKKGSKDRYFQDDVEEVDKLVPEGVEGMVAFKGEVADLIHQLLGGVKSGMGYIGAGNLNELLEKAEFVKISPSGMKESHAHDIKITKESPNYFLSGN</sequence>
<keyword evidence="24" id="KW-1185">Reference proteome</keyword>
<keyword evidence="11 18" id="KW-0129">CBS domain</keyword>
<comment type="caution">
    <text evidence="13">Lacks conserved residue(s) required for the propagation of feature annotation.</text>
</comment>
<reference evidence="22 24" key="1">
    <citation type="submission" date="2016-10" db="EMBL/GenBank/DDBJ databases">
        <authorList>
            <person name="de Groot N.N."/>
        </authorList>
    </citation>
    <scope>NUCLEOTIDE SEQUENCE [LARGE SCALE GENOMIC DNA]</scope>
    <source>
        <strain evidence="22 24">WG14</strain>
    </source>
</reference>
<comment type="subunit">
    <text evidence="3 13">Homotetramer.</text>
</comment>
<dbReference type="AlphaFoldDB" id="A0A1G6MT25"/>
<evidence type="ECO:0000256" key="14">
    <source>
        <dbReference type="PIRSR" id="PIRSR000130-1"/>
    </source>
</evidence>
<dbReference type="SUPFAM" id="SSF51412">
    <property type="entry name" value="Inosine monophosphate dehydrogenase (IMPDH)"/>
    <property type="match status" value="1"/>
</dbReference>